<dbReference type="Gene3D" id="3.40.50.300">
    <property type="entry name" value="P-loop containing nucleotide triphosphate hydrolases"/>
    <property type="match status" value="1"/>
</dbReference>
<dbReference type="EMBL" id="JAPTMY010000007">
    <property type="protein sequence ID" value="MCZ0857277.1"/>
    <property type="molecule type" value="Genomic_DNA"/>
</dbReference>
<evidence type="ECO:0000256" key="1">
    <source>
        <dbReference type="SAM" id="Phobius"/>
    </source>
</evidence>
<sequence>MRTLLRERVSGGGAVLVSSHLLAEPSQVADRYVVIDRGRVLAQASRAELAAAAVSCALLGLVCAGACAAARSTPAALTAVFALLAAGHVGGLLAGRLHGPAQALAAPWPFSALPAVNSADRTTPASGASWAVLAAWAAVAWLIGLRRATAP</sequence>
<name>A0ABT4I7L7_9ACTO</name>
<keyword evidence="3" id="KW-1185">Reference proteome</keyword>
<feature type="transmembrane region" description="Helical" evidence="1">
    <location>
        <begin position="47"/>
        <end position="68"/>
    </location>
</feature>
<dbReference type="InterPro" id="IPR027417">
    <property type="entry name" value="P-loop_NTPase"/>
</dbReference>
<feature type="transmembrane region" description="Helical" evidence="1">
    <location>
        <begin position="75"/>
        <end position="94"/>
    </location>
</feature>
<organism evidence="2 3">
    <name type="scientific">Actinomyces israelii</name>
    <dbReference type="NCBI Taxonomy" id="1659"/>
    <lineage>
        <taxon>Bacteria</taxon>
        <taxon>Bacillati</taxon>
        <taxon>Actinomycetota</taxon>
        <taxon>Actinomycetes</taxon>
        <taxon>Actinomycetales</taxon>
        <taxon>Actinomycetaceae</taxon>
        <taxon>Actinomyces</taxon>
    </lineage>
</organism>
<keyword evidence="1" id="KW-0472">Membrane</keyword>
<evidence type="ECO:0000313" key="2">
    <source>
        <dbReference type="EMBL" id="MCZ0857277.1"/>
    </source>
</evidence>
<feature type="transmembrane region" description="Helical" evidence="1">
    <location>
        <begin position="127"/>
        <end position="145"/>
    </location>
</feature>
<proteinExistence type="predicted"/>
<reference evidence="2" key="1">
    <citation type="submission" date="2022-10" db="EMBL/GenBank/DDBJ databases">
        <title>Genome sequence of Actinomyces israelii ATCC 10048.</title>
        <authorList>
            <person name="Watt R.M."/>
            <person name="Tong W.M."/>
        </authorList>
    </citation>
    <scope>NUCLEOTIDE SEQUENCE</scope>
    <source>
        <strain evidence="2">ATCC 10048</strain>
    </source>
</reference>
<evidence type="ECO:0000313" key="3">
    <source>
        <dbReference type="Proteomes" id="UP001072034"/>
    </source>
</evidence>
<keyword evidence="1" id="KW-1133">Transmembrane helix</keyword>
<accession>A0ABT4I7L7</accession>
<dbReference type="SUPFAM" id="SSF52540">
    <property type="entry name" value="P-loop containing nucleoside triphosphate hydrolases"/>
    <property type="match status" value="1"/>
</dbReference>
<evidence type="ECO:0008006" key="4">
    <source>
        <dbReference type="Google" id="ProtNLM"/>
    </source>
</evidence>
<keyword evidence="1" id="KW-0812">Transmembrane</keyword>
<comment type="caution">
    <text evidence="2">The sequence shown here is derived from an EMBL/GenBank/DDBJ whole genome shotgun (WGS) entry which is preliminary data.</text>
</comment>
<gene>
    <name evidence="2" type="ORF">OHJ16_04375</name>
</gene>
<protein>
    <recommendedName>
        <fullName evidence="4">ABC transporter ATP-binding protein</fullName>
    </recommendedName>
</protein>
<dbReference type="RefSeq" id="WP_268916901.1">
    <property type="nucleotide sequence ID" value="NZ_JAPTMY010000007.1"/>
</dbReference>
<dbReference type="Proteomes" id="UP001072034">
    <property type="component" value="Unassembled WGS sequence"/>
</dbReference>